<feature type="non-terminal residue" evidence="4">
    <location>
        <position position="285"/>
    </location>
</feature>
<dbReference type="SMART" id="SM00320">
    <property type="entry name" value="WD40"/>
    <property type="match status" value="4"/>
</dbReference>
<feature type="repeat" description="WD" evidence="3">
    <location>
        <begin position="114"/>
        <end position="161"/>
    </location>
</feature>
<accession>X6LPM0</accession>
<dbReference type="PANTHER" id="PTHR19848">
    <property type="entry name" value="WD40 REPEAT PROTEIN"/>
    <property type="match status" value="1"/>
</dbReference>
<dbReference type="PROSITE" id="PS00678">
    <property type="entry name" value="WD_REPEATS_1"/>
    <property type="match status" value="2"/>
</dbReference>
<dbReference type="PROSITE" id="PS50082">
    <property type="entry name" value="WD_REPEATS_2"/>
    <property type="match status" value="3"/>
</dbReference>
<dbReference type="SUPFAM" id="SSF50978">
    <property type="entry name" value="WD40 repeat-like"/>
    <property type="match status" value="1"/>
</dbReference>
<evidence type="ECO:0000313" key="5">
    <source>
        <dbReference type="Proteomes" id="UP000023152"/>
    </source>
</evidence>
<keyword evidence="5" id="KW-1185">Reference proteome</keyword>
<dbReference type="AlphaFoldDB" id="X6LPM0"/>
<dbReference type="InterPro" id="IPR001680">
    <property type="entry name" value="WD40_rpt"/>
</dbReference>
<evidence type="ECO:0000256" key="1">
    <source>
        <dbReference type="ARBA" id="ARBA00022574"/>
    </source>
</evidence>
<gene>
    <name evidence="4" type="ORF">RFI_34094</name>
</gene>
<feature type="repeat" description="WD" evidence="3">
    <location>
        <begin position="87"/>
        <end position="113"/>
    </location>
</feature>
<dbReference type="CDD" id="cd00200">
    <property type="entry name" value="WD40"/>
    <property type="match status" value="1"/>
</dbReference>
<dbReference type="InterPro" id="IPR036322">
    <property type="entry name" value="WD40_repeat_dom_sf"/>
</dbReference>
<keyword evidence="2" id="KW-0677">Repeat</keyword>
<comment type="caution">
    <text evidence="4">The sequence shown here is derived from an EMBL/GenBank/DDBJ whole genome shotgun (WGS) entry which is preliminary data.</text>
</comment>
<proteinExistence type="predicted"/>
<dbReference type="Gene3D" id="2.130.10.10">
    <property type="entry name" value="YVTN repeat-like/Quinoprotein amine dehydrogenase"/>
    <property type="match status" value="1"/>
</dbReference>
<dbReference type="PANTHER" id="PTHR19848:SF8">
    <property type="entry name" value="F-BOX AND WD REPEAT DOMAIN CONTAINING 7"/>
    <property type="match status" value="1"/>
</dbReference>
<dbReference type="PRINTS" id="PR00320">
    <property type="entry name" value="GPROTEINBRPT"/>
</dbReference>
<dbReference type="InterPro" id="IPR019775">
    <property type="entry name" value="WD40_repeat_CS"/>
</dbReference>
<dbReference type="InterPro" id="IPR015943">
    <property type="entry name" value="WD40/YVTN_repeat-like_dom_sf"/>
</dbReference>
<dbReference type="Proteomes" id="UP000023152">
    <property type="component" value="Unassembled WGS sequence"/>
</dbReference>
<evidence type="ECO:0000313" key="4">
    <source>
        <dbReference type="EMBL" id="ETO03316.1"/>
    </source>
</evidence>
<keyword evidence="1 3" id="KW-0853">WD repeat</keyword>
<name>X6LPM0_RETFI</name>
<dbReference type="Pfam" id="PF00400">
    <property type="entry name" value="WD40"/>
    <property type="match status" value="3"/>
</dbReference>
<dbReference type="PROSITE" id="PS50294">
    <property type="entry name" value="WD_REPEATS_REGION"/>
    <property type="match status" value="1"/>
</dbReference>
<evidence type="ECO:0000256" key="2">
    <source>
        <dbReference type="ARBA" id="ARBA00022737"/>
    </source>
</evidence>
<dbReference type="OrthoDB" id="340259at2759"/>
<sequence>MATHGDEKQTSARSTLVNFISIFQKVYYHFVIRCFMIEQPKEREIQLLVQYWLRTLKIKLGWINDFDNLVVHYVMSFCYIDYSIFDDNQFMYSGSNDKTIRVWDVDNNKQMQSFNGHSKAVGCVKFSQYHYRIHRRHVICSSSDDKTIRFWDIKNNQQFQIFDKHRDWVNSIVFSPFNGGRYLCSISSKIIRLWDVEMSNSLHVFSEEDIWGWCIDISPLQNNNINNDNNKSNNIGVIGGSGYTICSGLSNNTIQIWDIETTKKLNVLKGHENIVRSVKYGPNEL</sequence>
<protein>
    <submittedName>
        <fullName evidence="4">Uncharacterized protein</fullName>
    </submittedName>
</protein>
<evidence type="ECO:0000256" key="3">
    <source>
        <dbReference type="PROSITE-ProRule" id="PRU00221"/>
    </source>
</evidence>
<organism evidence="4 5">
    <name type="scientific">Reticulomyxa filosa</name>
    <dbReference type="NCBI Taxonomy" id="46433"/>
    <lineage>
        <taxon>Eukaryota</taxon>
        <taxon>Sar</taxon>
        <taxon>Rhizaria</taxon>
        <taxon>Retaria</taxon>
        <taxon>Foraminifera</taxon>
        <taxon>Monothalamids</taxon>
        <taxon>Reticulomyxidae</taxon>
        <taxon>Reticulomyxa</taxon>
    </lineage>
</organism>
<dbReference type="InterPro" id="IPR020472">
    <property type="entry name" value="WD40_PAC1"/>
</dbReference>
<reference evidence="4 5" key="1">
    <citation type="journal article" date="2013" name="Curr. Biol.">
        <title>The Genome of the Foraminiferan Reticulomyxa filosa.</title>
        <authorList>
            <person name="Glockner G."/>
            <person name="Hulsmann N."/>
            <person name="Schleicher M."/>
            <person name="Noegel A.A."/>
            <person name="Eichinger L."/>
            <person name="Gallinger C."/>
            <person name="Pawlowski J."/>
            <person name="Sierra R."/>
            <person name="Euteneuer U."/>
            <person name="Pillet L."/>
            <person name="Moustafa A."/>
            <person name="Platzer M."/>
            <person name="Groth M."/>
            <person name="Szafranski K."/>
            <person name="Schliwa M."/>
        </authorList>
    </citation>
    <scope>NUCLEOTIDE SEQUENCE [LARGE SCALE GENOMIC DNA]</scope>
</reference>
<feature type="repeat" description="WD" evidence="3">
    <location>
        <begin position="162"/>
        <end position="204"/>
    </location>
</feature>
<dbReference type="EMBL" id="ASPP01033660">
    <property type="protein sequence ID" value="ETO03316.1"/>
    <property type="molecule type" value="Genomic_DNA"/>
</dbReference>